<name>A0ABV6R378_9CAUL</name>
<accession>A0ABV6R378</accession>
<evidence type="ECO:0000256" key="3">
    <source>
        <dbReference type="ARBA" id="ARBA00022679"/>
    </source>
</evidence>
<gene>
    <name evidence="7" type="primary">rimI</name>
    <name evidence="7" type="ORF">ACFFGE_09230</name>
</gene>
<dbReference type="GO" id="GO:0005840">
    <property type="term" value="C:ribosome"/>
    <property type="evidence" value="ECO:0007669"/>
    <property type="project" value="UniProtKB-KW"/>
</dbReference>
<dbReference type="Proteomes" id="UP001589906">
    <property type="component" value="Unassembled WGS sequence"/>
</dbReference>
<reference evidence="7 8" key="1">
    <citation type="submission" date="2024-09" db="EMBL/GenBank/DDBJ databases">
        <authorList>
            <person name="Sun Q."/>
            <person name="Mori K."/>
        </authorList>
    </citation>
    <scope>NUCLEOTIDE SEQUENCE [LARGE SCALE GENOMIC DNA]</scope>
    <source>
        <strain evidence="7 8">NCAIM B.02621</strain>
    </source>
</reference>
<evidence type="ECO:0000259" key="6">
    <source>
        <dbReference type="PROSITE" id="PS51186"/>
    </source>
</evidence>
<evidence type="ECO:0000256" key="1">
    <source>
        <dbReference type="ARBA" id="ARBA00005395"/>
    </source>
</evidence>
<dbReference type="PANTHER" id="PTHR43420">
    <property type="entry name" value="ACETYLTRANSFERASE"/>
    <property type="match status" value="1"/>
</dbReference>
<evidence type="ECO:0000256" key="2">
    <source>
        <dbReference type="ARBA" id="ARBA00022490"/>
    </source>
</evidence>
<dbReference type="InterPro" id="IPR006464">
    <property type="entry name" value="AcTrfase_RimI/Ard1"/>
</dbReference>
<comment type="subcellular location">
    <subcellularLocation>
        <location evidence="5">Cytoplasm</location>
    </subcellularLocation>
</comment>
<keyword evidence="3 7" id="KW-0808">Transferase</keyword>
<dbReference type="EC" id="2.3.1.266" evidence="5"/>
<dbReference type="Gene3D" id="3.40.630.30">
    <property type="match status" value="1"/>
</dbReference>
<keyword evidence="7" id="KW-0689">Ribosomal protein</keyword>
<dbReference type="GO" id="GO:0008999">
    <property type="term" value="F:protein-N-terminal-alanine acetyltransferase activity"/>
    <property type="evidence" value="ECO:0007669"/>
    <property type="project" value="UniProtKB-EC"/>
</dbReference>
<dbReference type="CDD" id="cd04301">
    <property type="entry name" value="NAT_SF"/>
    <property type="match status" value="1"/>
</dbReference>
<comment type="function">
    <text evidence="5">Acetylates the N-terminal alanine of ribosomal protein bS18.</text>
</comment>
<dbReference type="EMBL" id="JBHLSW010000006">
    <property type="protein sequence ID" value="MFC0634059.1"/>
    <property type="molecule type" value="Genomic_DNA"/>
</dbReference>
<dbReference type="Pfam" id="PF00583">
    <property type="entry name" value="Acetyltransf_1"/>
    <property type="match status" value="1"/>
</dbReference>
<sequence length="138" mass="14670">MTELAVALARLHARAFADPWPEDAFAQLLAQPTTRVHAAPHGFILTRLTVDEAEILTLAVDPERRRAGIGRGLIDEAAAALAAEGATRLFLEVAVDNVAARALYAATGFAEAGVRRGYYARPGGAIDALVLSRELKLP</sequence>
<dbReference type="PROSITE" id="PS51186">
    <property type="entry name" value="GNAT"/>
    <property type="match status" value="1"/>
</dbReference>
<proteinExistence type="inferred from homology"/>
<organism evidence="7 8">
    <name type="scientific">Brevundimonas balnearis</name>
    <dbReference type="NCBI Taxonomy" id="1572858"/>
    <lineage>
        <taxon>Bacteria</taxon>
        <taxon>Pseudomonadati</taxon>
        <taxon>Pseudomonadota</taxon>
        <taxon>Alphaproteobacteria</taxon>
        <taxon>Caulobacterales</taxon>
        <taxon>Caulobacteraceae</taxon>
        <taxon>Brevundimonas</taxon>
    </lineage>
</organism>
<dbReference type="InterPro" id="IPR000182">
    <property type="entry name" value="GNAT_dom"/>
</dbReference>
<evidence type="ECO:0000313" key="8">
    <source>
        <dbReference type="Proteomes" id="UP001589906"/>
    </source>
</evidence>
<keyword evidence="2 5" id="KW-0963">Cytoplasm</keyword>
<protein>
    <recommendedName>
        <fullName evidence="5">[Ribosomal protein bS18]-alanine N-acetyltransferase</fullName>
        <ecNumber evidence="5">2.3.1.266</ecNumber>
    </recommendedName>
</protein>
<evidence type="ECO:0000256" key="4">
    <source>
        <dbReference type="ARBA" id="ARBA00023315"/>
    </source>
</evidence>
<keyword evidence="7" id="KW-0687">Ribonucleoprotein</keyword>
<dbReference type="InterPro" id="IPR016181">
    <property type="entry name" value="Acyl_CoA_acyltransferase"/>
</dbReference>
<comment type="caution">
    <text evidence="7">The sequence shown here is derived from an EMBL/GenBank/DDBJ whole genome shotgun (WGS) entry which is preliminary data.</text>
</comment>
<feature type="domain" description="N-acetyltransferase" evidence="6">
    <location>
        <begin position="1"/>
        <end position="136"/>
    </location>
</feature>
<keyword evidence="4 7" id="KW-0012">Acyltransferase</keyword>
<keyword evidence="8" id="KW-1185">Reference proteome</keyword>
<dbReference type="PANTHER" id="PTHR43420:SF44">
    <property type="entry name" value="ACETYLTRANSFERASE YPEA"/>
    <property type="match status" value="1"/>
</dbReference>
<dbReference type="NCBIfam" id="TIGR01575">
    <property type="entry name" value="rimI"/>
    <property type="match status" value="1"/>
</dbReference>
<evidence type="ECO:0000256" key="5">
    <source>
        <dbReference type="RuleBase" id="RU363094"/>
    </source>
</evidence>
<dbReference type="RefSeq" id="WP_376836043.1">
    <property type="nucleotide sequence ID" value="NZ_JBHLSW010000006.1"/>
</dbReference>
<comment type="catalytic activity">
    <reaction evidence="5">
        <text>N-terminal L-alanyl-[ribosomal protein bS18] + acetyl-CoA = N-terminal N(alpha)-acetyl-L-alanyl-[ribosomal protein bS18] + CoA + H(+)</text>
        <dbReference type="Rhea" id="RHEA:43756"/>
        <dbReference type="Rhea" id="RHEA-COMP:10676"/>
        <dbReference type="Rhea" id="RHEA-COMP:10677"/>
        <dbReference type="ChEBI" id="CHEBI:15378"/>
        <dbReference type="ChEBI" id="CHEBI:57287"/>
        <dbReference type="ChEBI" id="CHEBI:57288"/>
        <dbReference type="ChEBI" id="CHEBI:64718"/>
        <dbReference type="ChEBI" id="CHEBI:83683"/>
        <dbReference type="EC" id="2.3.1.266"/>
    </reaction>
</comment>
<comment type="similarity">
    <text evidence="1 5">Belongs to the acetyltransferase family. RimI subfamily.</text>
</comment>
<evidence type="ECO:0000313" key="7">
    <source>
        <dbReference type="EMBL" id="MFC0634059.1"/>
    </source>
</evidence>
<dbReference type="InterPro" id="IPR050680">
    <property type="entry name" value="YpeA/RimI_acetyltransf"/>
</dbReference>
<dbReference type="SUPFAM" id="SSF55729">
    <property type="entry name" value="Acyl-CoA N-acyltransferases (Nat)"/>
    <property type="match status" value="1"/>
</dbReference>